<reference evidence="2 3" key="1">
    <citation type="submission" date="2019-12" db="EMBL/GenBank/DDBJ databases">
        <title>Comparative genomics gives insights into the taxonomy of the Azoarcus-Aromatoleum group and reveals separate origins of nif in the plant-associated Azoarcus and non-plant-associated Aromatoleum sub-groups.</title>
        <authorList>
            <person name="Lafos M."/>
            <person name="Maluk M."/>
            <person name="Batista M."/>
            <person name="Junghare M."/>
            <person name="Carmona M."/>
            <person name="Faoro H."/>
            <person name="Cruz L.M."/>
            <person name="Battistoni F."/>
            <person name="De Souza E."/>
            <person name="Pedrosa F."/>
            <person name="Chen W.-M."/>
            <person name="Poole P.S."/>
            <person name="Dixon R.A."/>
            <person name="James E.K."/>
        </authorList>
    </citation>
    <scope>NUCLEOTIDE SEQUENCE [LARGE SCALE GENOMIC DNA]</scope>
    <source>
        <strain evidence="2 3">22Lin</strain>
    </source>
</reference>
<dbReference type="RefSeq" id="WP_169260963.1">
    <property type="nucleotide sequence ID" value="NZ_WTVQ01000021.1"/>
</dbReference>
<protein>
    <submittedName>
        <fullName evidence="2">Baseplate assembly protein</fullName>
    </submittedName>
</protein>
<feature type="region of interest" description="Disordered" evidence="1">
    <location>
        <begin position="700"/>
        <end position="724"/>
    </location>
</feature>
<accession>A0ABX1QF45</accession>
<evidence type="ECO:0000256" key="1">
    <source>
        <dbReference type="SAM" id="MobiDB-lite"/>
    </source>
</evidence>
<evidence type="ECO:0000313" key="3">
    <source>
        <dbReference type="Proteomes" id="UP000648984"/>
    </source>
</evidence>
<dbReference type="Proteomes" id="UP000648984">
    <property type="component" value="Unassembled WGS sequence"/>
</dbReference>
<comment type="caution">
    <text evidence="2">The sequence shown here is derived from an EMBL/GenBank/DDBJ whole genome shotgun (WGS) entry which is preliminary data.</text>
</comment>
<sequence>MALPNLPFSQFPVPDLDDRRFDDLVTELQARLARHVPEMAPLAPGDPVHALVDLFAWLTETIIYRANQIPDRQRLAFLNLLQIPLRPARPAAGIVSIDASGRALPPLIAAESLLKAGTTSFSTVGEIQPTPLALRVVVKRTLDEAALAAEGISLDQLRAQYGVEPAAFRPVTLVPGHDALSAAGTRDGAFHLAVCLAKPAFVAQAELVRRELAGIILNVGLAPLTELEGLLATGLRPRKLSWDLAWWPQPDSAPQNVQYLPLEVVSDSSAGGRRTGVARLRLPRNADMLRATAALDPQFAGLGDTPPEAPADLRPGQLLCWLRLSCADEPTLTLGYLGLNAIDVSGQGIARDIVLGSGTGRPDQSFELPHADVDAASVEVDVEHLRLFQPWTRVAHFAGNGPDDRVFVVDAASGSVRFGDGIRGRRPPANARIRAAFYRHGGGASGNLPPDSIKEIHGRSDRLALRHEWPTRGGVDGETLDEAERRIPAFLSHRERAVTADDFGVIARDNPINPVARAEAVAGFFPGASLKAVRRDLPGVVSVFVMPPAPQALGAAPRPNAGLLADVHDYLSARCMLGTELYVLSPQFVPVAVAVSLEVVDPATEQQVHAEVERALLRYLWALPPGGPRGAGWPRGRAVEINELRTQAGRVEGVEAVNALRLFYQDQQRDPPAWQELTERQALPLLDFQLPELMAVAIRPGEDRPAPPRGFAPGRPPEDNAARAVPVPVITDLC</sequence>
<evidence type="ECO:0000313" key="2">
    <source>
        <dbReference type="EMBL" id="NMG75809.1"/>
    </source>
</evidence>
<organism evidence="2 3">
    <name type="scientific">Aromatoleum diolicum</name>
    <dbReference type="NCBI Taxonomy" id="75796"/>
    <lineage>
        <taxon>Bacteria</taxon>
        <taxon>Pseudomonadati</taxon>
        <taxon>Pseudomonadota</taxon>
        <taxon>Betaproteobacteria</taxon>
        <taxon>Rhodocyclales</taxon>
        <taxon>Rhodocyclaceae</taxon>
        <taxon>Aromatoleum</taxon>
    </lineage>
</organism>
<dbReference type="EMBL" id="WTVQ01000021">
    <property type="protein sequence ID" value="NMG75809.1"/>
    <property type="molecule type" value="Genomic_DNA"/>
</dbReference>
<dbReference type="NCBIfam" id="TIGR02243">
    <property type="entry name" value="putative baseplate assembly protein"/>
    <property type="match status" value="1"/>
</dbReference>
<name>A0ABX1QF45_9RHOO</name>
<proteinExistence type="predicted"/>
<gene>
    <name evidence="2" type="ORF">GPA25_13660</name>
</gene>
<dbReference type="InterPro" id="IPR011749">
    <property type="entry name" value="CHP02243"/>
</dbReference>
<keyword evidence="3" id="KW-1185">Reference proteome</keyword>